<dbReference type="PANTHER" id="PTHR46707:SF1">
    <property type="entry name" value="COEXPRESSED WITH POLYCYSTINS-RELATED"/>
    <property type="match status" value="1"/>
</dbReference>
<comment type="caution">
    <text evidence="2">The sequence shown here is derived from an EMBL/GenBank/DDBJ whole genome shotgun (WGS) entry which is preliminary data.</text>
</comment>
<dbReference type="Proteomes" id="UP001432027">
    <property type="component" value="Unassembled WGS sequence"/>
</dbReference>
<evidence type="ECO:0000313" key="3">
    <source>
        <dbReference type="Proteomes" id="UP001432027"/>
    </source>
</evidence>
<sequence>VLFSALLPMATSQCAAADHASCTNWVRNGFCANAAYNKAVVQQYCPMACTNSGCVTTTSTTENTNCNKWANDASTVFCAAPNMPKAQKSFFCPTTCAGEIAEAEDCAVYVQNGAQVKKTTAKTDVNTAVKTGASTTNKILNIYVKATCKLSFYASATPVLGNDNHVKDYTGTTAQSFFRLSVQTEKESGSFVCNCNP</sequence>
<keyword evidence="1" id="KW-0732">Signal</keyword>
<evidence type="ECO:0000256" key="1">
    <source>
        <dbReference type="SAM" id="SignalP"/>
    </source>
</evidence>
<dbReference type="PANTHER" id="PTHR46707">
    <property type="entry name" value="PROTEIN CBG07468"/>
    <property type="match status" value="1"/>
</dbReference>
<keyword evidence="3" id="KW-1185">Reference proteome</keyword>
<organism evidence="2 3">
    <name type="scientific">Pristionchus entomophagus</name>
    <dbReference type="NCBI Taxonomy" id="358040"/>
    <lineage>
        <taxon>Eukaryota</taxon>
        <taxon>Metazoa</taxon>
        <taxon>Ecdysozoa</taxon>
        <taxon>Nematoda</taxon>
        <taxon>Chromadorea</taxon>
        <taxon>Rhabditida</taxon>
        <taxon>Rhabditina</taxon>
        <taxon>Diplogasteromorpha</taxon>
        <taxon>Diplogasteroidea</taxon>
        <taxon>Neodiplogasteridae</taxon>
        <taxon>Pristionchus</taxon>
    </lineage>
</organism>
<evidence type="ECO:0000313" key="2">
    <source>
        <dbReference type="EMBL" id="GMS95064.1"/>
    </source>
</evidence>
<dbReference type="Gene3D" id="1.10.10.1940">
    <property type="match status" value="1"/>
</dbReference>
<feature type="signal peptide" evidence="1">
    <location>
        <begin position="1"/>
        <end position="16"/>
    </location>
</feature>
<name>A0AAV5TLW3_9BILA</name>
<evidence type="ECO:0008006" key="4">
    <source>
        <dbReference type="Google" id="ProtNLM"/>
    </source>
</evidence>
<protein>
    <recommendedName>
        <fullName evidence="4">ShK domain-containing protein</fullName>
    </recommendedName>
</protein>
<reference evidence="2" key="1">
    <citation type="submission" date="2023-10" db="EMBL/GenBank/DDBJ databases">
        <title>Genome assembly of Pristionchus species.</title>
        <authorList>
            <person name="Yoshida K."/>
            <person name="Sommer R.J."/>
        </authorList>
    </citation>
    <scope>NUCLEOTIDE SEQUENCE</scope>
    <source>
        <strain evidence="2">RS0144</strain>
    </source>
</reference>
<dbReference type="AlphaFoldDB" id="A0AAV5TLW3"/>
<accession>A0AAV5TLW3</accession>
<feature type="non-terminal residue" evidence="2">
    <location>
        <position position="1"/>
    </location>
</feature>
<proteinExistence type="predicted"/>
<gene>
    <name evidence="2" type="ORF">PENTCL1PPCAC_17239</name>
</gene>
<dbReference type="EMBL" id="BTSX01000004">
    <property type="protein sequence ID" value="GMS95064.1"/>
    <property type="molecule type" value="Genomic_DNA"/>
</dbReference>
<feature type="chain" id="PRO_5043652478" description="ShK domain-containing protein" evidence="1">
    <location>
        <begin position="17"/>
        <end position="197"/>
    </location>
</feature>